<comment type="subcellular location">
    <subcellularLocation>
        <location evidence="2">Membrane</location>
    </subcellularLocation>
</comment>
<dbReference type="PRINTS" id="PR00385">
    <property type="entry name" value="P450"/>
</dbReference>
<dbReference type="FunFam" id="1.10.630.10:FF:000011">
    <property type="entry name" value="Cytochrome P450 83B1"/>
    <property type="match status" value="1"/>
</dbReference>
<evidence type="ECO:0000256" key="6">
    <source>
        <dbReference type="ARBA" id="ARBA00023002"/>
    </source>
</evidence>
<dbReference type="EMBL" id="GCHX01333519">
    <property type="protein sequence ID" value="JAI17648.1"/>
    <property type="molecule type" value="Transcribed_RNA"/>
</dbReference>
<organism evidence="13">
    <name type="scientific">Picea glauca</name>
    <name type="common">White spruce</name>
    <name type="synonym">Pinus glauca</name>
    <dbReference type="NCBI Taxonomy" id="3330"/>
    <lineage>
        <taxon>Eukaryota</taxon>
        <taxon>Viridiplantae</taxon>
        <taxon>Streptophyta</taxon>
        <taxon>Embryophyta</taxon>
        <taxon>Tracheophyta</taxon>
        <taxon>Spermatophyta</taxon>
        <taxon>Pinopsida</taxon>
        <taxon>Pinidae</taxon>
        <taxon>Conifers I</taxon>
        <taxon>Pinales</taxon>
        <taxon>Pinaceae</taxon>
        <taxon>Picea</taxon>
    </lineage>
</organism>
<dbReference type="PROSITE" id="PS00086">
    <property type="entry name" value="CYTOCHROME_P450"/>
    <property type="match status" value="1"/>
</dbReference>
<keyword evidence="12" id="KW-0812">Transmembrane</keyword>
<dbReference type="GO" id="GO:0016020">
    <property type="term" value="C:membrane"/>
    <property type="evidence" value="ECO:0007669"/>
    <property type="project" value="UniProtKB-SubCell"/>
</dbReference>
<evidence type="ECO:0000256" key="5">
    <source>
        <dbReference type="ARBA" id="ARBA00022723"/>
    </source>
</evidence>
<comment type="similarity">
    <text evidence="3 11">Belongs to the cytochrome P450 family.</text>
</comment>
<evidence type="ECO:0000256" key="4">
    <source>
        <dbReference type="ARBA" id="ARBA00022617"/>
    </source>
</evidence>
<evidence type="ECO:0000256" key="11">
    <source>
        <dbReference type="RuleBase" id="RU000461"/>
    </source>
</evidence>
<keyword evidence="12" id="KW-1133">Transmembrane helix</keyword>
<keyword evidence="5 10" id="KW-0479">Metal-binding</keyword>
<dbReference type="Gene3D" id="1.10.630.10">
    <property type="entry name" value="Cytochrome P450"/>
    <property type="match status" value="1"/>
</dbReference>
<evidence type="ECO:0000256" key="7">
    <source>
        <dbReference type="ARBA" id="ARBA00023004"/>
    </source>
</evidence>
<dbReference type="PANTHER" id="PTHR47943:SF2">
    <property type="entry name" value="CYTOCHROME P450"/>
    <property type="match status" value="1"/>
</dbReference>
<sequence>MLPAIVSILHHFVFGLADCIIVAGCFSTKKTMESEFPQRPVSESVEFYVKFASALLFVVLVAAWSKKRKGRLPPGPFPLPIIGNLHMLGKLPHRALAALSMKYGPLMSLRLGPALAIVVSSPEIAREFLKTHDQLFANKAPSAAAKHLSFNFSDFGFTSYSLYWRQLRKLCALELLSSRRLDYFRFIREEEVSAMIQVIVNSDDSRPLNISQTVSSLATAIICRMAFGRNYCDQDLRGFSSMVRESLFLLGSFNIGDYIPYLDWMDLQGLNRQMKKLQKTQEHLLEKVIDEHIARNDPNITHDLVDILLAASADKDREFQISRDGIKGVLFDMLLGGSDTAAIVIEWAISEALRNPPVMKKLQDELERVVGLGRMVCESDLPRLVYLQAVVKETLRLHPPGPLLLPHISIETCNVLGYKIPSGTRLLVNVWAIGRNPKSWGEDAESFKPERFMEAGFLDAKVENFEWIPFGAGRRGCPGQQMAMIVVEFAVAQLLHCFNWRLPDDMDEQKLDMSEKNHGITVSRAHELFAVPTPRLPVL</sequence>
<dbReference type="GO" id="GO:0004497">
    <property type="term" value="F:monooxygenase activity"/>
    <property type="evidence" value="ECO:0007669"/>
    <property type="project" value="UniProtKB-KW"/>
</dbReference>
<feature type="transmembrane region" description="Helical" evidence="12">
    <location>
        <begin position="6"/>
        <end position="26"/>
    </location>
</feature>
<feature type="transmembrane region" description="Helical" evidence="12">
    <location>
        <begin position="47"/>
        <end position="64"/>
    </location>
</feature>
<evidence type="ECO:0000256" key="1">
    <source>
        <dbReference type="ARBA" id="ARBA00001971"/>
    </source>
</evidence>
<dbReference type="PANTHER" id="PTHR47943">
    <property type="entry name" value="CYTOCHROME P450 93A3-LIKE"/>
    <property type="match status" value="1"/>
</dbReference>
<keyword evidence="8 11" id="KW-0503">Monooxygenase</keyword>
<reference evidence="13" key="1">
    <citation type="journal article" date="2015" name="Plant J.">
        <title>Improved white spruce (Picea glauca) genome assemblies and annotation of large gene families of conifer terpenoid and phenolic defense metabolism.</title>
        <authorList>
            <person name="Warren R.L."/>
            <person name="Keeling C.I."/>
            <person name="Yuen M.M."/>
            <person name="Raymond A."/>
            <person name="Taylor G.A."/>
            <person name="Vandervalk B.P."/>
            <person name="Mohamadi H."/>
            <person name="Paulino D."/>
            <person name="Chiu R."/>
            <person name="Jackman S.D."/>
            <person name="Robertson G."/>
            <person name="Yang C."/>
            <person name="Hoffmann M."/>
            <person name="Weigel D."/>
            <person name="Nelson D.R."/>
            <person name="Ritland C."/>
            <person name="Isabel N."/>
            <person name="Jaquish B."/>
            <person name="Yanchuk A."/>
            <person name="Bousquet J."/>
            <person name="Jones S.J."/>
            <person name="MacKay J."/>
            <person name="Birol I."/>
            <person name="Bohlmann J."/>
        </authorList>
    </citation>
    <scope>NUCLEOTIDE SEQUENCE</scope>
</reference>
<dbReference type="GO" id="GO:0016705">
    <property type="term" value="F:oxidoreductase activity, acting on paired donors, with incorporation or reduction of molecular oxygen"/>
    <property type="evidence" value="ECO:0007669"/>
    <property type="project" value="InterPro"/>
</dbReference>
<name>A0A0G7ZNV1_PICGL</name>
<dbReference type="InterPro" id="IPR002401">
    <property type="entry name" value="Cyt_P450_E_grp-I"/>
</dbReference>
<dbReference type="GO" id="GO:0020037">
    <property type="term" value="F:heme binding"/>
    <property type="evidence" value="ECO:0007669"/>
    <property type="project" value="InterPro"/>
</dbReference>
<proteinExistence type="inferred from homology"/>
<evidence type="ECO:0000256" key="10">
    <source>
        <dbReference type="PIRSR" id="PIRSR602401-1"/>
    </source>
</evidence>
<dbReference type="AlphaFoldDB" id="A0A0G7ZNV1"/>
<feature type="binding site" description="axial binding residue" evidence="10">
    <location>
        <position position="477"/>
    </location>
    <ligand>
        <name>heme</name>
        <dbReference type="ChEBI" id="CHEBI:30413"/>
    </ligand>
    <ligandPart>
        <name>Fe</name>
        <dbReference type="ChEBI" id="CHEBI:18248"/>
    </ligandPart>
</feature>
<dbReference type="GO" id="GO:0005506">
    <property type="term" value="F:iron ion binding"/>
    <property type="evidence" value="ECO:0007669"/>
    <property type="project" value="InterPro"/>
</dbReference>
<dbReference type="InterPro" id="IPR001128">
    <property type="entry name" value="Cyt_P450"/>
</dbReference>
<evidence type="ECO:0000256" key="8">
    <source>
        <dbReference type="ARBA" id="ARBA00023033"/>
    </source>
</evidence>
<protein>
    <submittedName>
        <fullName evidence="13">Cytochrome P450 CYP736B3</fullName>
    </submittedName>
</protein>
<keyword evidence="4 10" id="KW-0349">Heme</keyword>
<dbReference type="CDD" id="cd11072">
    <property type="entry name" value="CYP71-like"/>
    <property type="match status" value="1"/>
</dbReference>
<evidence type="ECO:0000256" key="2">
    <source>
        <dbReference type="ARBA" id="ARBA00004370"/>
    </source>
</evidence>
<keyword evidence="7 10" id="KW-0408">Iron</keyword>
<dbReference type="InterPro" id="IPR017972">
    <property type="entry name" value="Cyt_P450_CS"/>
</dbReference>
<gene>
    <name evidence="13" type="primary">cytochrome P450 CYP736B3</name>
</gene>
<dbReference type="SUPFAM" id="SSF48264">
    <property type="entry name" value="Cytochrome P450"/>
    <property type="match status" value="1"/>
</dbReference>
<evidence type="ECO:0000256" key="9">
    <source>
        <dbReference type="ARBA" id="ARBA00023136"/>
    </source>
</evidence>
<evidence type="ECO:0000256" key="3">
    <source>
        <dbReference type="ARBA" id="ARBA00010617"/>
    </source>
</evidence>
<accession>A0A0G7ZNV1</accession>
<keyword evidence="6 11" id="KW-0560">Oxidoreductase</keyword>
<evidence type="ECO:0000313" key="13">
    <source>
        <dbReference type="EMBL" id="JAI17648.1"/>
    </source>
</evidence>
<dbReference type="InterPro" id="IPR036396">
    <property type="entry name" value="Cyt_P450_sf"/>
</dbReference>
<keyword evidence="9 12" id="KW-0472">Membrane</keyword>
<evidence type="ECO:0000256" key="12">
    <source>
        <dbReference type="SAM" id="Phobius"/>
    </source>
</evidence>
<comment type="cofactor">
    <cofactor evidence="1 10">
        <name>heme</name>
        <dbReference type="ChEBI" id="CHEBI:30413"/>
    </cofactor>
</comment>
<dbReference type="PRINTS" id="PR00463">
    <property type="entry name" value="EP450I"/>
</dbReference>
<dbReference type="Pfam" id="PF00067">
    <property type="entry name" value="p450"/>
    <property type="match status" value="1"/>
</dbReference>